<dbReference type="NCBIfam" id="TIGR01017">
    <property type="entry name" value="rpsD_bact"/>
    <property type="match status" value="1"/>
</dbReference>
<gene>
    <name evidence="7" type="primary">rpsD</name>
    <name evidence="11" type="ORF">CO172_00695</name>
</gene>
<dbReference type="InterPro" id="IPR001912">
    <property type="entry name" value="Ribosomal_uS4_N"/>
</dbReference>
<dbReference type="Pfam" id="PF01479">
    <property type="entry name" value="S4"/>
    <property type="match status" value="1"/>
</dbReference>
<dbReference type="PANTHER" id="PTHR11831:SF4">
    <property type="entry name" value="SMALL RIBOSOMAL SUBUNIT PROTEIN US4M"/>
    <property type="match status" value="1"/>
</dbReference>
<evidence type="ECO:0000256" key="3">
    <source>
        <dbReference type="ARBA" id="ARBA00022884"/>
    </source>
</evidence>
<comment type="function">
    <text evidence="7">With S5 and S12 plays an important role in translational accuracy.</text>
</comment>
<dbReference type="NCBIfam" id="NF003717">
    <property type="entry name" value="PRK05327.1"/>
    <property type="match status" value="1"/>
</dbReference>
<comment type="similarity">
    <text evidence="1 7 8">Belongs to the universal ribosomal protein uS4 family.</text>
</comment>
<dbReference type="PANTHER" id="PTHR11831">
    <property type="entry name" value="30S 40S RIBOSOMAL PROTEIN"/>
    <property type="match status" value="1"/>
</dbReference>
<dbReference type="GO" id="GO:0019843">
    <property type="term" value="F:rRNA binding"/>
    <property type="evidence" value="ECO:0007669"/>
    <property type="project" value="UniProtKB-UniRule"/>
</dbReference>
<dbReference type="InterPro" id="IPR002942">
    <property type="entry name" value="S4_RNA-bd"/>
</dbReference>
<evidence type="ECO:0000256" key="7">
    <source>
        <dbReference type="HAMAP-Rule" id="MF_01306"/>
    </source>
</evidence>
<dbReference type="GO" id="GO:0015935">
    <property type="term" value="C:small ribosomal subunit"/>
    <property type="evidence" value="ECO:0007669"/>
    <property type="project" value="InterPro"/>
</dbReference>
<dbReference type="InterPro" id="IPR022801">
    <property type="entry name" value="Ribosomal_uS4"/>
</dbReference>
<keyword evidence="4 7" id="KW-0689">Ribosomal protein</keyword>
<keyword evidence="3 7" id="KW-0694">RNA-binding</keyword>
<dbReference type="FunFam" id="3.10.290.10:FF:000001">
    <property type="entry name" value="30S ribosomal protein S4"/>
    <property type="match status" value="1"/>
</dbReference>
<keyword evidence="2 7" id="KW-0699">rRNA-binding</keyword>
<evidence type="ECO:0000256" key="8">
    <source>
        <dbReference type="RuleBase" id="RU003699"/>
    </source>
</evidence>
<dbReference type="SMART" id="SM01390">
    <property type="entry name" value="Ribosomal_S4"/>
    <property type="match status" value="1"/>
</dbReference>
<dbReference type="InterPro" id="IPR005709">
    <property type="entry name" value="Ribosomal_uS4_bac-type"/>
</dbReference>
<evidence type="ECO:0000256" key="6">
    <source>
        <dbReference type="ARBA" id="ARBA00035254"/>
    </source>
</evidence>
<dbReference type="PROSITE" id="PS00632">
    <property type="entry name" value="RIBOSOMAL_S4"/>
    <property type="match status" value="1"/>
</dbReference>
<dbReference type="Pfam" id="PF00163">
    <property type="entry name" value="Ribosomal_S4"/>
    <property type="match status" value="1"/>
</dbReference>
<accession>A0A2M7XI90</accession>
<dbReference type="GO" id="GO:0003735">
    <property type="term" value="F:structural constituent of ribosome"/>
    <property type="evidence" value="ECO:0007669"/>
    <property type="project" value="InterPro"/>
</dbReference>
<dbReference type="PROSITE" id="PS50889">
    <property type="entry name" value="S4"/>
    <property type="match status" value="1"/>
</dbReference>
<feature type="domain" description="Small ribosomal subunit protein uS4 N-terminal" evidence="10">
    <location>
        <begin position="3"/>
        <end position="92"/>
    </location>
</feature>
<name>A0A2M7XI90_9BACT</name>
<protein>
    <recommendedName>
        <fullName evidence="6 7">Small ribosomal subunit protein uS4</fullName>
    </recommendedName>
</protein>
<proteinExistence type="inferred from homology"/>
<organism evidence="11 12">
    <name type="scientific">Candidatus Uhrbacteria bacterium CG_4_9_14_3_um_filter_36_7</name>
    <dbReference type="NCBI Taxonomy" id="1975033"/>
    <lineage>
        <taxon>Bacteria</taxon>
        <taxon>Candidatus Uhriibacteriota</taxon>
    </lineage>
</organism>
<dbReference type="HAMAP" id="MF_01306_B">
    <property type="entry name" value="Ribosomal_uS4_B"/>
    <property type="match status" value="1"/>
</dbReference>
<dbReference type="GO" id="GO:0042274">
    <property type="term" value="P:ribosomal small subunit biogenesis"/>
    <property type="evidence" value="ECO:0007669"/>
    <property type="project" value="TreeGrafter"/>
</dbReference>
<dbReference type="InterPro" id="IPR018079">
    <property type="entry name" value="Ribosomal_uS4_CS"/>
</dbReference>
<keyword evidence="5 7" id="KW-0687">Ribonucleoprotein</keyword>
<dbReference type="SUPFAM" id="SSF55174">
    <property type="entry name" value="Alpha-L RNA-binding motif"/>
    <property type="match status" value="1"/>
</dbReference>
<comment type="function">
    <text evidence="7">One of the primary rRNA binding proteins, it binds directly to 16S rRNA where it nucleates assembly of the body of the 30S subunit.</text>
</comment>
<comment type="subunit">
    <text evidence="7">Part of the 30S ribosomal subunit. Contacts protein S5. The interaction surface between S4 and S5 is involved in control of translational fidelity.</text>
</comment>
<dbReference type="Proteomes" id="UP000229749">
    <property type="component" value="Unassembled WGS sequence"/>
</dbReference>
<evidence type="ECO:0000313" key="11">
    <source>
        <dbReference type="EMBL" id="PJA47612.1"/>
    </source>
</evidence>
<dbReference type="SMART" id="SM00363">
    <property type="entry name" value="S4"/>
    <property type="match status" value="1"/>
</dbReference>
<feature type="domain" description="RNA-binding S4" evidence="9">
    <location>
        <begin position="93"/>
        <end position="156"/>
    </location>
</feature>
<dbReference type="GO" id="GO:0006412">
    <property type="term" value="P:translation"/>
    <property type="evidence" value="ECO:0007669"/>
    <property type="project" value="UniProtKB-UniRule"/>
</dbReference>
<dbReference type="Gene3D" id="3.10.290.10">
    <property type="entry name" value="RNA-binding S4 domain"/>
    <property type="match status" value="1"/>
</dbReference>
<dbReference type="CDD" id="cd00165">
    <property type="entry name" value="S4"/>
    <property type="match status" value="1"/>
</dbReference>
<sequence>MARIMTSCKFCRREGASLCGREKCAFKRRPSPPGVQAKTKKRTHLSIYGQQLREKQKAKRLYRVMERQFRRYFEKALKKKGNTSEFMVQFLELRLDNVVYRLRFSTTRAQARQLVNHGFILVNGKPVNIPSYQVEVGDEISFQPLKQNKVPVKSLSERLKNAQQEIPKWLHLETKEAKGKVVTFPEGDDLKNPFDPTLIVELYSR</sequence>
<comment type="caution">
    <text evidence="11">The sequence shown here is derived from an EMBL/GenBank/DDBJ whole genome shotgun (WGS) entry which is preliminary data.</text>
</comment>
<dbReference type="InterPro" id="IPR036986">
    <property type="entry name" value="S4_RNA-bd_sf"/>
</dbReference>
<dbReference type="Gene3D" id="1.10.1050.10">
    <property type="entry name" value="Ribosomal Protein S4 Delta 41, Chain A, domain 1"/>
    <property type="match status" value="1"/>
</dbReference>
<evidence type="ECO:0000313" key="12">
    <source>
        <dbReference type="Proteomes" id="UP000229749"/>
    </source>
</evidence>
<evidence type="ECO:0000256" key="4">
    <source>
        <dbReference type="ARBA" id="ARBA00022980"/>
    </source>
</evidence>
<reference evidence="12" key="1">
    <citation type="submission" date="2017-09" db="EMBL/GenBank/DDBJ databases">
        <title>Depth-based differentiation of microbial function through sediment-hosted aquifers and enrichment of novel symbionts in the deep terrestrial subsurface.</title>
        <authorList>
            <person name="Probst A.J."/>
            <person name="Ladd B."/>
            <person name="Jarett J.K."/>
            <person name="Geller-Mcgrath D.E."/>
            <person name="Sieber C.M.K."/>
            <person name="Emerson J.B."/>
            <person name="Anantharaman K."/>
            <person name="Thomas B.C."/>
            <person name="Malmstrom R."/>
            <person name="Stieglmeier M."/>
            <person name="Klingl A."/>
            <person name="Woyke T."/>
            <person name="Ryan C.M."/>
            <person name="Banfield J.F."/>
        </authorList>
    </citation>
    <scope>NUCLEOTIDE SEQUENCE [LARGE SCALE GENOMIC DNA]</scope>
</reference>
<evidence type="ECO:0000256" key="5">
    <source>
        <dbReference type="ARBA" id="ARBA00023274"/>
    </source>
</evidence>
<evidence type="ECO:0000256" key="1">
    <source>
        <dbReference type="ARBA" id="ARBA00007465"/>
    </source>
</evidence>
<dbReference type="EMBL" id="PFWS01000009">
    <property type="protein sequence ID" value="PJA47612.1"/>
    <property type="molecule type" value="Genomic_DNA"/>
</dbReference>
<evidence type="ECO:0000256" key="2">
    <source>
        <dbReference type="ARBA" id="ARBA00022730"/>
    </source>
</evidence>
<evidence type="ECO:0000259" key="10">
    <source>
        <dbReference type="SMART" id="SM01390"/>
    </source>
</evidence>
<dbReference type="AlphaFoldDB" id="A0A2M7XI90"/>
<evidence type="ECO:0000259" key="9">
    <source>
        <dbReference type="SMART" id="SM00363"/>
    </source>
</evidence>